<proteinExistence type="predicted"/>
<evidence type="ECO:0000256" key="2">
    <source>
        <dbReference type="PROSITE-ProRule" id="PRU00169"/>
    </source>
</evidence>
<evidence type="ECO:0000313" key="4">
    <source>
        <dbReference type="EMBL" id="MBB4173449.1"/>
    </source>
</evidence>
<reference evidence="4 5" key="1">
    <citation type="submission" date="2020-08" db="EMBL/GenBank/DDBJ databases">
        <title>Genomic Encyclopedia of Type Strains, Phase IV (KMG-IV): sequencing the most valuable type-strain genomes for metagenomic binning, comparative biology and taxonomic classification.</title>
        <authorList>
            <person name="Goeker M."/>
        </authorList>
    </citation>
    <scope>NUCLEOTIDE SEQUENCE [LARGE SCALE GENOMIC DNA]</scope>
    <source>
        <strain evidence="4 5">DSM 101015</strain>
    </source>
</reference>
<keyword evidence="5" id="KW-1185">Reference proteome</keyword>
<sequence length="221" mass="24874">MLHVNSAASSFPPGAPMPRDIKALLLDDSNFDRARIRRLSEKTNLCVHMDEVDSIEAMDRAVNEESYDLVLIDYRLPIGDGMVALDHLLRNDSHRQAAKIMITGDNGKRTAIEAMRNGCHDFLTKEELDVEALREAMLNALATAQHRHELDIAAQMQRTQIREGLVEALQDKDVQSNVIALVRENLSKENTAADILRSRFGEQDIDDLLVGLDKDDTFVFH</sequence>
<dbReference type="CDD" id="cd00156">
    <property type="entry name" value="REC"/>
    <property type="match status" value="1"/>
</dbReference>
<dbReference type="SMART" id="SM00448">
    <property type="entry name" value="REC"/>
    <property type="match status" value="1"/>
</dbReference>
<dbReference type="GO" id="GO:0000160">
    <property type="term" value="P:phosphorelay signal transduction system"/>
    <property type="evidence" value="ECO:0007669"/>
    <property type="project" value="InterPro"/>
</dbReference>
<dbReference type="InterPro" id="IPR050595">
    <property type="entry name" value="Bact_response_regulator"/>
</dbReference>
<evidence type="ECO:0000313" key="5">
    <source>
        <dbReference type="Proteomes" id="UP000565745"/>
    </source>
</evidence>
<feature type="modified residue" description="4-aspartylphosphate" evidence="2">
    <location>
        <position position="73"/>
    </location>
</feature>
<dbReference type="RefSeq" id="WP_025054517.1">
    <property type="nucleotide sequence ID" value="NZ_JACIFU010000001.1"/>
</dbReference>
<dbReference type="InterPro" id="IPR001789">
    <property type="entry name" value="Sig_transdc_resp-reg_receiver"/>
</dbReference>
<dbReference type="EMBL" id="JACIFU010000001">
    <property type="protein sequence ID" value="MBB4173449.1"/>
    <property type="molecule type" value="Genomic_DNA"/>
</dbReference>
<dbReference type="OrthoDB" id="7857827at2"/>
<dbReference type="Proteomes" id="UP000565745">
    <property type="component" value="Unassembled WGS sequence"/>
</dbReference>
<dbReference type="Gene3D" id="3.40.50.2300">
    <property type="match status" value="1"/>
</dbReference>
<dbReference type="AlphaFoldDB" id="A0A7W6M6R5"/>
<evidence type="ECO:0000256" key="1">
    <source>
        <dbReference type="ARBA" id="ARBA00022553"/>
    </source>
</evidence>
<dbReference type="Pfam" id="PF00072">
    <property type="entry name" value="Response_reg"/>
    <property type="match status" value="1"/>
</dbReference>
<dbReference type="PANTHER" id="PTHR44591:SF3">
    <property type="entry name" value="RESPONSE REGULATORY DOMAIN-CONTAINING PROTEIN"/>
    <property type="match status" value="1"/>
</dbReference>
<gene>
    <name evidence="4" type="ORF">GGR93_001210</name>
</gene>
<organism evidence="4 5">
    <name type="scientific">Sulfitobacter noctilucicola</name>
    <dbReference type="NCBI Taxonomy" id="1342301"/>
    <lineage>
        <taxon>Bacteria</taxon>
        <taxon>Pseudomonadati</taxon>
        <taxon>Pseudomonadota</taxon>
        <taxon>Alphaproteobacteria</taxon>
        <taxon>Rhodobacterales</taxon>
        <taxon>Roseobacteraceae</taxon>
        <taxon>Sulfitobacter</taxon>
    </lineage>
</organism>
<evidence type="ECO:0000259" key="3">
    <source>
        <dbReference type="PROSITE" id="PS50110"/>
    </source>
</evidence>
<dbReference type="SUPFAM" id="SSF52172">
    <property type="entry name" value="CheY-like"/>
    <property type="match status" value="1"/>
</dbReference>
<keyword evidence="1 2" id="KW-0597">Phosphoprotein</keyword>
<accession>A0A7W6M6R5</accession>
<feature type="domain" description="Response regulatory" evidence="3">
    <location>
        <begin position="22"/>
        <end position="140"/>
    </location>
</feature>
<dbReference type="InterPro" id="IPR011006">
    <property type="entry name" value="CheY-like_superfamily"/>
</dbReference>
<name>A0A7W6M6R5_9RHOB</name>
<dbReference type="PANTHER" id="PTHR44591">
    <property type="entry name" value="STRESS RESPONSE REGULATOR PROTEIN 1"/>
    <property type="match status" value="1"/>
</dbReference>
<dbReference type="PROSITE" id="PS50110">
    <property type="entry name" value="RESPONSE_REGULATORY"/>
    <property type="match status" value="1"/>
</dbReference>
<protein>
    <submittedName>
        <fullName evidence="4">CheY-like chemotaxis protein</fullName>
    </submittedName>
</protein>
<comment type="caution">
    <text evidence="4">The sequence shown here is derived from an EMBL/GenBank/DDBJ whole genome shotgun (WGS) entry which is preliminary data.</text>
</comment>